<evidence type="ECO:0000313" key="1">
    <source>
        <dbReference type="EMBL" id="XBO49727.1"/>
    </source>
</evidence>
<protein>
    <submittedName>
        <fullName evidence="1">DUF4374 domain-containing protein</fullName>
    </submittedName>
</protein>
<dbReference type="RefSeq" id="WP_406827035.1">
    <property type="nucleotide sequence ID" value="NZ_CP157485.1"/>
</dbReference>
<accession>A0AAU7KAI2</accession>
<dbReference type="Pfam" id="PF14298">
    <property type="entry name" value="DUF4374"/>
    <property type="match status" value="2"/>
</dbReference>
<proteinExistence type="predicted"/>
<dbReference type="PROSITE" id="PS51257">
    <property type="entry name" value="PROKAR_LIPOPROTEIN"/>
    <property type="match status" value="1"/>
</dbReference>
<dbReference type="EMBL" id="CP157485">
    <property type="protein sequence ID" value="XBO49727.1"/>
    <property type="molecule type" value="Genomic_DNA"/>
</dbReference>
<gene>
    <name evidence="1" type="ORF">ABEG20_08960</name>
</gene>
<reference evidence="1" key="1">
    <citation type="submission" date="2024-05" db="EMBL/GenBank/DDBJ databases">
        <authorList>
            <person name="Kim S."/>
            <person name="Heo J."/>
            <person name="Choi H."/>
            <person name="Choi Y."/>
            <person name="Kwon S.-W."/>
            <person name="Kim Y."/>
        </authorList>
    </citation>
    <scope>NUCLEOTIDE SEQUENCE</scope>
    <source>
        <strain evidence="1">KACC 23697</strain>
    </source>
</reference>
<dbReference type="AlphaFoldDB" id="A0AAU7KAI2"/>
<sequence>MKTNFTKAFIALAFAAVLISCSKKEEGENVPENPGNFILAVTPVASTGVADYLLTASDLEKGTISTAGNGVEQDGTYRYYVTHNNKFFSMLYGQGNPGAVTTYNILAGKLNKVSNFQTETVQAFAPVNDDLLLVKIPRNLAAPTANWYKVNTNSLLISGEGTLDATLPANNGEIAHFSWIKQVGNKVYAPFFCIYGSRFWTKYPNTAWIAVYSYPEMKLEKVIKDDRTSFIGRYFTDGLGVVENGDVYAFSTSVAVDDNTETTDVLTDSKITSTKPSAITKIKAGTTEFDLTYFLDFEYASGGYAITNWIYIGGNNFIVNAVLKANKGAYTVGKTIGVLNVVDKTFKKVSGLPAESAISSVTTNNYTPKDGKLAYMGFNLSDGTSYVYKIDAATATATRGLKVEGGVITAVQHLK</sequence>
<organism evidence="1">
    <name type="scientific">Pedobacter sp. KACC 23697</name>
    <dbReference type="NCBI Taxonomy" id="3149230"/>
    <lineage>
        <taxon>Bacteria</taxon>
        <taxon>Pseudomonadati</taxon>
        <taxon>Bacteroidota</taxon>
        <taxon>Sphingobacteriia</taxon>
        <taxon>Sphingobacteriales</taxon>
        <taxon>Sphingobacteriaceae</taxon>
        <taxon>Pedobacter</taxon>
    </lineage>
</organism>
<dbReference type="InterPro" id="IPR025401">
    <property type="entry name" value="DUF4374"/>
</dbReference>
<name>A0AAU7KAI2_9SPHI</name>